<sequence>MMPLKGCQRNEYSYTILIQGLCEAQCVREALALLLMMRRDWCSPDSHTYKFLIDNLCKEGMVGDARMLLEEMPHGGPVPSREYNAKIMGYCKAGMMQEALGIKELMEGNVCRPDDWTYGSLIHGRCDGKIDEAEQLLDSAVKGGFTPTVVTFTNLIDGYCKAERIDDALRVKNNMLLSKCKIDVNVYGKLINSLIKKDRLKEAKELLTEISTTGLVPNVVTYSSLVMAIARLGRWILH</sequence>
<feature type="repeat" description="PPR" evidence="3">
    <location>
        <begin position="148"/>
        <end position="182"/>
    </location>
</feature>
<dbReference type="GO" id="GO:0003729">
    <property type="term" value="F:mRNA binding"/>
    <property type="evidence" value="ECO:0007669"/>
    <property type="project" value="TreeGrafter"/>
</dbReference>
<dbReference type="Pfam" id="PF13041">
    <property type="entry name" value="PPR_2"/>
    <property type="match status" value="3"/>
</dbReference>
<dbReference type="PROSITE" id="PS51375">
    <property type="entry name" value="PPR"/>
    <property type="match status" value="4"/>
</dbReference>
<keyword evidence="1" id="KW-0677">Repeat</keyword>
<dbReference type="PANTHER" id="PTHR47933">
    <property type="entry name" value="PENTATRICOPEPTIDE REPEAT-CONTAINING PROTEIN 1, MITOCHONDRIAL"/>
    <property type="match status" value="1"/>
</dbReference>
<dbReference type="AlphaFoldDB" id="A0A9R0TBG1"/>
<reference evidence="4 5" key="1">
    <citation type="submission" date="2017-09" db="EMBL/GenBank/DDBJ databases">
        <authorList>
            <consortium name="International Durum Wheat Genome Sequencing Consortium (IDWGSC)"/>
            <person name="Milanesi L."/>
        </authorList>
    </citation>
    <scope>NUCLEOTIDE SEQUENCE [LARGE SCALE GENOMIC DNA]</scope>
    <source>
        <strain evidence="5">cv. Svevo</strain>
    </source>
</reference>
<organism evidence="4 5">
    <name type="scientific">Triticum turgidum subsp. durum</name>
    <name type="common">Durum wheat</name>
    <name type="synonym">Triticum durum</name>
    <dbReference type="NCBI Taxonomy" id="4567"/>
    <lineage>
        <taxon>Eukaryota</taxon>
        <taxon>Viridiplantae</taxon>
        <taxon>Streptophyta</taxon>
        <taxon>Embryophyta</taxon>
        <taxon>Tracheophyta</taxon>
        <taxon>Spermatophyta</taxon>
        <taxon>Magnoliopsida</taxon>
        <taxon>Liliopsida</taxon>
        <taxon>Poales</taxon>
        <taxon>Poaceae</taxon>
        <taxon>BOP clade</taxon>
        <taxon>Pooideae</taxon>
        <taxon>Triticodae</taxon>
        <taxon>Triticeae</taxon>
        <taxon>Triticinae</taxon>
        <taxon>Triticum</taxon>
    </lineage>
</organism>
<feature type="repeat" description="PPR" evidence="3">
    <location>
        <begin position="10"/>
        <end position="44"/>
    </location>
</feature>
<name>A0A9R0TBG1_TRITD</name>
<evidence type="ECO:0000313" key="4">
    <source>
        <dbReference type="EMBL" id="VAI10698.1"/>
    </source>
</evidence>
<dbReference type="Proteomes" id="UP000324705">
    <property type="component" value="Chromosome 4B"/>
</dbReference>
<evidence type="ECO:0000313" key="5">
    <source>
        <dbReference type="Proteomes" id="UP000324705"/>
    </source>
</evidence>
<dbReference type="NCBIfam" id="TIGR00756">
    <property type="entry name" value="PPR"/>
    <property type="match status" value="5"/>
</dbReference>
<protein>
    <recommendedName>
        <fullName evidence="6">Pentatricopeptide repeat-containing protein</fullName>
    </recommendedName>
</protein>
<accession>A0A9R0TBG1</accession>
<dbReference type="Pfam" id="PF12854">
    <property type="entry name" value="PPR_1"/>
    <property type="match status" value="1"/>
</dbReference>
<dbReference type="InterPro" id="IPR011990">
    <property type="entry name" value="TPR-like_helical_dom_sf"/>
</dbReference>
<gene>
    <name evidence="4" type="ORF">TRITD_4Bv1G193110</name>
</gene>
<dbReference type="EMBL" id="LT934118">
    <property type="protein sequence ID" value="VAI10698.1"/>
    <property type="molecule type" value="Genomic_DNA"/>
</dbReference>
<evidence type="ECO:0000256" key="3">
    <source>
        <dbReference type="PROSITE-ProRule" id="PRU00708"/>
    </source>
</evidence>
<keyword evidence="2" id="KW-0809">Transit peptide</keyword>
<evidence type="ECO:0000256" key="1">
    <source>
        <dbReference type="ARBA" id="ARBA00022737"/>
    </source>
</evidence>
<dbReference type="OMA" id="CSPDSHT"/>
<keyword evidence="5" id="KW-1185">Reference proteome</keyword>
<dbReference type="Gene3D" id="1.25.40.10">
    <property type="entry name" value="Tetratricopeptide repeat domain"/>
    <property type="match status" value="2"/>
</dbReference>
<dbReference type="InterPro" id="IPR002885">
    <property type="entry name" value="PPR_rpt"/>
</dbReference>
<dbReference type="PANTHER" id="PTHR47933:SF71">
    <property type="entry name" value="PENTATRICOPEPTIDE REPEAT (PPR) SUPERFAMILY PROTEIN"/>
    <property type="match status" value="1"/>
</dbReference>
<proteinExistence type="predicted"/>
<evidence type="ECO:0000256" key="2">
    <source>
        <dbReference type="ARBA" id="ARBA00022946"/>
    </source>
</evidence>
<feature type="repeat" description="PPR" evidence="3">
    <location>
        <begin position="183"/>
        <end position="217"/>
    </location>
</feature>
<dbReference type="InterPro" id="IPR051240">
    <property type="entry name" value="Mito_RNA-Proc/Resp"/>
</dbReference>
<evidence type="ECO:0008006" key="6">
    <source>
        <dbReference type="Google" id="ProtNLM"/>
    </source>
</evidence>
<dbReference type="Gramene" id="TRITD4Bv1G193110.1">
    <property type="protein sequence ID" value="TRITD4Bv1G193110.1"/>
    <property type="gene ID" value="TRITD4Bv1G193110"/>
</dbReference>
<feature type="repeat" description="PPR" evidence="3">
    <location>
        <begin position="45"/>
        <end position="79"/>
    </location>
</feature>